<keyword evidence="3 5" id="KW-1133">Transmembrane helix</keyword>
<evidence type="ECO:0000313" key="7">
    <source>
        <dbReference type="EMBL" id="QFR37109.1"/>
    </source>
</evidence>
<dbReference type="PANTHER" id="PTHR23507:SF1">
    <property type="entry name" value="FI18259P1-RELATED"/>
    <property type="match status" value="1"/>
</dbReference>
<feature type="transmembrane region" description="Helical" evidence="5">
    <location>
        <begin position="175"/>
        <end position="198"/>
    </location>
</feature>
<dbReference type="InterPro" id="IPR011701">
    <property type="entry name" value="MFS"/>
</dbReference>
<dbReference type="Pfam" id="PF07690">
    <property type="entry name" value="MFS_1"/>
    <property type="match status" value="2"/>
</dbReference>
<evidence type="ECO:0000256" key="1">
    <source>
        <dbReference type="ARBA" id="ARBA00004141"/>
    </source>
</evidence>
<gene>
    <name evidence="7" type="ORF">g2737</name>
</gene>
<sequence>MKTTPRNPKSGVLETSALLERTTSEQAIEDDDEEDNLRVLRESRLHHSTLAWHSRPTVVVLCLALFVFFLSESTGLPSFIVLFFQSICRYAFSMEPELQTCSEGRVQSVISNVQLQLNFICGALSCVVSGKLGEISDRVGRRHMFIYVGFLNMLTRFMDIYLVSPNVSFNKLAFVVRYITFGLSGGTIVMVSLASSYITDIVESRLRTRALGFLMGSLYSAMALGPLLGSFIVSETGNPMTALYFCASLSVLFLVLMFFVLVESRPQLLRTRSQSMHLVRKASFSSQVSGRSGVITHSAKAMIDVFAPLKLLWLPRHRVLGFKPRFNVMVLVVMECFLFVAAMSIGSVIVIFSTATFNLNSQQLGYFISLVGMGKTFVMYIVCPLILHLLKLKFKSHTHAPDMIDFMMLLIGTTGELLTPILVWKSKSVYWIYAAGLCGALGALVTPTVQSTIIKYFPESKSGEVFGAISVLKNILGMIGPVMALFIYGQTVSIYPKLIFVILGAFIAFAAISSFFLKMHDELELSQFIKPRTDSVVTSDNESETIPVPASPMRAYDVIRRGSAGPSPRDPVSF</sequence>
<dbReference type="InterPro" id="IPR020846">
    <property type="entry name" value="MFS_dom"/>
</dbReference>
<evidence type="ECO:0000256" key="4">
    <source>
        <dbReference type="ARBA" id="ARBA00023136"/>
    </source>
</evidence>
<evidence type="ECO:0000259" key="6">
    <source>
        <dbReference type="PROSITE" id="PS50850"/>
    </source>
</evidence>
<evidence type="ECO:0000256" key="2">
    <source>
        <dbReference type="ARBA" id="ARBA00022692"/>
    </source>
</evidence>
<dbReference type="GO" id="GO:0022857">
    <property type="term" value="F:transmembrane transporter activity"/>
    <property type="evidence" value="ECO:0007669"/>
    <property type="project" value="InterPro"/>
</dbReference>
<reference evidence="7" key="1">
    <citation type="journal article" date="2019" name="Front. Microbiol.">
        <title>An Overview of Genes From Cyberlindnera americana, a Symbiont Yeast Isolated From the Gut of the Bark Beetle Dendroctonus rhizophagus (Curculionidae: Scolytinae), Involved in the Detoxification Process Using Genome and Transcriptome Data.</title>
        <authorList>
            <person name="Soto-Robles L.V."/>
            <person name="Torres-Banda V."/>
            <person name="Rivera-Orduna F.N."/>
            <person name="Curiel-Quesada E."/>
            <person name="Hidalgo-Lara M.E."/>
            <person name="Zuniga G."/>
        </authorList>
    </citation>
    <scope>NUCLEOTIDE SEQUENCE</scope>
    <source>
        <strain evidence="7">ChDrAdgY46</strain>
    </source>
</reference>
<feature type="transmembrane region" description="Helical" evidence="5">
    <location>
        <begin position="241"/>
        <end position="262"/>
    </location>
</feature>
<feature type="transmembrane region" description="Helical" evidence="5">
    <location>
        <begin position="210"/>
        <end position="229"/>
    </location>
</feature>
<dbReference type="AlphaFoldDB" id="A0A5P8N8I3"/>
<dbReference type="PANTHER" id="PTHR23507">
    <property type="entry name" value="ZGC:174356"/>
    <property type="match status" value="1"/>
</dbReference>
<feature type="transmembrane region" description="Helical" evidence="5">
    <location>
        <begin position="326"/>
        <end position="352"/>
    </location>
</feature>
<accession>A0A5P8N8I3</accession>
<name>A0A5P8N8I3_9ASCO</name>
<organism evidence="7">
    <name type="scientific">Cyberlindnera americana</name>
    <dbReference type="NCBI Taxonomy" id="36016"/>
    <lineage>
        <taxon>Eukaryota</taxon>
        <taxon>Fungi</taxon>
        <taxon>Dikarya</taxon>
        <taxon>Ascomycota</taxon>
        <taxon>Saccharomycotina</taxon>
        <taxon>Saccharomycetes</taxon>
        <taxon>Phaffomycetales</taxon>
        <taxon>Phaffomycetaceae</taxon>
        <taxon>Cyberlindnera</taxon>
    </lineage>
</organism>
<evidence type="ECO:0000256" key="3">
    <source>
        <dbReference type="ARBA" id="ARBA00022989"/>
    </source>
</evidence>
<feature type="transmembrane region" description="Helical" evidence="5">
    <location>
        <begin position="402"/>
        <end position="424"/>
    </location>
</feature>
<dbReference type="EMBL" id="MK890604">
    <property type="protein sequence ID" value="QFR37109.1"/>
    <property type="molecule type" value="Genomic_DNA"/>
</dbReference>
<dbReference type="PROSITE" id="PS00216">
    <property type="entry name" value="SUGAR_TRANSPORT_1"/>
    <property type="match status" value="1"/>
</dbReference>
<protein>
    <submittedName>
        <fullName evidence="7">MFS transporter</fullName>
    </submittedName>
</protein>
<dbReference type="SUPFAM" id="SSF103473">
    <property type="entry name" value="MFS general substrate transporter"/>
    <property type="match status" value="1"/>
</dbReference>
<feature type="transmembrane region" description="Helical" evidence="5">
    <location>
        <begin position="364"/>
        <end position="390"/>
    </location>
</feature>
<evidence type="ECO:0000256" key="5">
    <source>
        <dbReference type="SAM" id="Phobius"/>
    </source>
</evidence>
<feature type="transmembrane region" description="Helical" evidence="5">
    <location>
        <begin position="494"/>
        <end position="517"/>
    </location>
</feature>
<dbReference type="InterPro" id="IPR005829">
    <property type="entry name" value="Sugar_transporter_CS"/>
</dbReference>
<feature type="transmembrane region" description="Helical" evidence="5">
    <location>
        <begin position="58"/>
        <end position="84"/>
    </location>
</feature>
<feature type="transmembrane region" description="Helical" evidence="5">
    <location>
        <begin position="430"/>
        <end position="453"/>
    </location>
</feature>
<dbReference type="GO" id="GO:0016020">
    <property type="term" value="C:membrane"/>
    <property type="evidence" value="ECO:0007669"/>
    <property type="project" value="UniProtKB-SubCell"/>
</dbReference>
<proteinExistence type="predicted"/>
<keyword evidence="2 5" id="KW-0812">Transmembrane</keyword>
<keyword evidence="4 5" id="KW-0472">Membrane</keyword>
<feature type="domain" description="Major facilitator superfamily (MFS) profile" evidence="6">
    <location>
        <begin position="57"/>
        <end position="522"/>
    </location>
</feature>
<feature type="transmembrane region" description="Helical" evidence="5">
    <location>
        <begin position="144"/>
        <end position="163"/>
    </location>
</feature>
<dbReference type="InterPro" id="IPR036259">
    <property type="entry name" value="MFS_trans_sf"/>
</dbReference>
<feature type="transmembrane region" description="Helical" evidence="5">
    <location>
        <begin position="465"/>
        <end position="488"/>
    </location>
</feature>
<dbReference type="PROSITE" id="PS50850">
    <property type="entry name" value="MFS"/>
    <property type="match status" value="1"/>
</dbReference>
<dbReference type="Gene3D" id="1.20.1250.20">
    <property type="entry name" value="MFS general substrate transporter like domains"/>
    <property type="match status" value="1"/>
</dbReference>
<comment type="subcellular location">
    <subcellularLocation>
        <location evidence="1">Membrane</location>
        <topology evidence="1">Multi-pass membrane protein</topology>
    </subcellularLocation>
</comment>